<organism evidence="2 3">
    <name type="scientific">Atta colombica</name>
    <dbReference type="NCBI Taxonomy" id="520822"/>
    <lineage>
        <taxon>Eukaryota</taxon>
        <taxon>Metazoa</taxon>
        <taxon>Ecdysozoa</taxon>
        <taxon>Arthropoda</taxon>
        <taxon>Hexapoda</taxon>
        <taxon>Insecta</taxon>
        <taxon>Pterygota</taxon>
        <taxon>Neoptera</taxon>
        <taxon>Endopterygota</taxon>
        <taxon>Hymenoptera</taxon>
        <taxon>Apocrita</taxon>
        <taxon>Aculeata</taxon>
        <taxon>Formicoidea</taxon>
        <taxon>Formicidae</taxon>
        <taxon>Myrmicinae</taxon>
        <taxon>Atta</taxon>
    </lineage>
</organism>
<dbReference type="STRING" id="520822.A0A195B8S1"/>
<evidence type="ECO:0000313" key="2">
    <source>
        <dbReference type="EMBL" id="KYM80640.1"/>
    </source>
</evidence>
<dbReference type="EMBL" id="KQ976558">
    <property type="protein sequence ID" value="KYM80640.1"/>
    <property type="molecule type" value="Genomic_DNA"/>
</dbReference>
<evidence type="ECO:0000259" key="1">
    <source>
        <dbReference type="SMART" id="SM00587"/>
    </source>
</evidence>
<dbReference type="Pfam" id="PF02958">
    <property type="entry name" value="EcKL"/>
    <property type="match status" value="1"/>
</dbReference>
<dbReference type="AlphaFoldDB" id="A0A195B8S1"/>
<evidence type="ECO:0000313" key="3">
    <source>
        <dbReference type="Proteomes" id="UP000078540"/>
    </source>
</evidence>
<reference evidence="2 3" key="1">
    <citation type="submission" date="2015-09" db="EMBL/GenBank/DDBJ databases">
        <title>Atta colombica WGS genome.</title>
        <authorList>
            <person name="Nygaard S."/>
            <person name="Hu H."/>
            <person name="Boomsma J."/>
            <person name="Zhang G."/>
        </authorList>
    </citation>
    <scope>NUCLEOTIDE SEQUENCE [LARGE SCALE GENOMIC DNA]</scope>
    <source>
        <strain evidence="2">Treedump-2</strain>
        <tissue evidence="2">Whole body</tissue>
    </source>
</reference>
<dbReference type="InterPro" id="IPR004119">
    <property type="entry name" value="EcKL"/>
</dbReference>
<dbReference type="InterPro" id="IPR015897">
    <property type="entry name" value="CHK_kinase-like"/>
</dbReference>
<sequence length="444" mass="50399">MADVVRPQVRMRSRRARRVVNFSQIPQLDHVRRDLNAEQMALETSTWLNLCFAEKILRKSEGDNSIEVTDIFSKPATSKGDNYASDMIRITVEFSRDQGGRKISEKKSIIIKASPTVDGVRQELIAQSGLFQTEILMMSDTLDKMNKVLDPKQRLSGKGLYVQNENPILLAIEDLAPLGFRMACRLSGLDLTHCVLALRGIARFHAASVAVCEKEPKQKDMYARGMFSSLQPLEMRNFFNMSVKALADEVATWPEMKKYADKITKLVDHIYQIGIDATRRSDDEFNVINHGDVWVNNMLFKYDNDGNPIDHIFVDFQLCVYTSPALDLLYFLSTSPSPDVIENKKDILLNEYLGTLSMTMKQLNCNTQPPTMEELKAVLKRRASYGMIASFTVLPIVLCCKTEAKDLGELINEGFSNPGLKSESYKKLMQKRLPLYDEWGLLDL</sequence>
<dbReference type="Gene3D" id="3.90.1200.10">
    <property type="match status" value="1"/>
</dbReference>
<protein>
    <recommendedName>
        <fullName evidence="1">CHK kinase-like domain-containing protein</fullName>
    </recommendedName>
</protein>
<feature type="domain" description="CHK kinase-like" evidence="1">
    <location>
        <begin position="170"/>
        <end position="362"/>
    </location>
</feature>
<name>A0A195B8S1_9HYME</name>
<dbReference type="PANTHER" id="PTHR11012:SF56">
    <property type="entry name" value="CHK KINASE-LIKE DOMAIN-CONTAINING PROTEIN-RELATED"/>
    <property type="match status" value="1"/>
</dbReference>
<proteinExistence type="predicted"/>
<dbReference type="PANTHER" id="PTHR11012">
    <property type="entry name" value="PROTEIN KINASE-LIKE DOMAIN-CONTAINING"/>
    <property type="match status" value="1"/>
</dbReference>
<dbReference type="Proteomes" id="UP000078540">
    <property type="component" value="Unassembled WGS sequence"/>
</dbReference>
<dbReference type="SUPFAM" id="SSF56112">
    <property type="entry name" value="Protein kinase-like (PK-like)"/>
    <property type="match status" value="1"/>
</dbReference>
<dbReference type="InterPro" id="IPR011009">
    <property type="entry name" value="Kinase-like_dom_sf"/>
</dbReference>
<keyword evidence="3" id="KW-1185">Reference proteome</keyword>
<gene>
    <name evidence="2" type="ORF">ALC53_08809</name>
</gene>
<accession>A0A195B8S1</accession>
<dbReference type="SMART" id="SM00587">
    <property type="entry name" value="CHK"/>
    <property type="match status" value="1"/>
</dbReference>